<evidence type="ECO:0000256" key="1">
    <source>
        <dbReference type="SAM" id="MobiDB-lite"/>
    </source>
</evidence>
<reference evidence="2" key="1">
    <citation type="submission" date="2020-05" db="EMBL/GenBank/DDBJ databases">
        <title>WGS assembly of Panicum virgatum.</title>
        <authorList>
            <person name="Lovell J.T."/>
            <person name="Jenkins J."/>
            <person name="Shu S."/>
            <person name="Juenger T.E."/>
            <person name="Schmutz J."/>
        </authorList>
    </citation>
    <scope>NUCLEOTIDE SEQUENCE</scope>
    <source>
        <strain evidence="2">AP13</strain>
    </source>
</reference>
<dbReference type="AlphaFoldDB" id="A0A8T0WM60"/>
<feature type="region of interest" description="Disordered" evidence="1">
    <location>
        <begin position="19"/>
        <end position="45"/>
    </location>
</feature>
<evidence type="ECO:0000313" key="3">
    <source>
        <dbReference type="Proteomes" id="UP000823388"/>
    </source>
</evidence>
<protein>
    <submittedName>
        <fullName evidence="2">Uncharacterized protein</fullName>
    </submittedName>
</protein>
<organism evidence="2 3">
    <name type="scientific">Panicum virgatum</name>
    <name type="common">Blackwell switchgrass</name>
    <dbReference type="NCBI Taxonomy" id="38727"/>
    <lineage>
        <taxon>Eukaryota</taxon>
        <taxon>Viridiplantae</taxon>
        <taxon>Streptophyta</taxon>
        <taxon>Embryophyta</taxon>
        <taxon>Tracheophyta</taxon>
        <taxon>Spermatophyta</taxon>
        <taxon>Magnoliopsida</taxon>
        <taxon>Liliopsida</taxon>
        <taxon>Poales</taxon>
        <taxon>Poaceae</taxon>
        <taxon>PACMAD clade</taxon>
        <taxon>Panicoideae</taxon>
        <taxon>Panicodae</taxon>
        <taxon>Paniceae</taxon>
        <taxon>Panicinae</taxon>
        <taxon>Panicum</taxon>
        <taxon>Panicum sect. Hiantes</taxon>
    </lineage>
</organism>
<proteinExistence type="predicted"/>
<accession>A0A8T0WM60</accession>
<evidence type="ECO:0000313" key="2">
    <source>
        <dbReference type="EMBL" id="KAG2650711.1"/>
    </source>
</evidence>
<sequence>MAHADVSVDQVNADVNVDQVNADPVNGRRSQGAHRSVSGSHRQADFCPTPPSPVVVCGSPGAGAAAAGSRLPRDGRRRHWLVSPLGGAPPPPPLVRGSLGRALLHLHHGAIFAAASPLTVTPKRLCPILEVSLDFVKSLYAKFIDWDEDMYDLENDTPAHAANPLRNFLARSVFYPRLILAQLLPCQPSMVQRMSSNKISRGADFIRGGPANYWIESFRPPGVPEFGGAESQYAEFDQIYNNAGITIRPPLDGRCLDFSSCFFYLMFVCVRHV</sequence>
<dbReference type="Proteomes" id="UP000823388">
    <property type="component" value="Chromosome 1N"/>
</dbReference>
<keyword evidence="3" id="KW-1185">Reference proteome</keyword>
<gene>
    <name evidence="2" type="ORF">PVAP13_1NG199576</name>
</gene>
<name>A0A8T0WM60_PANVG</name>
<comment type="caution">
    <text evidence="2">The sequence shown here is derived from an EMBL/GenBank/DDBJ whole genome shotgun (WGS) entry which is preliminary data.</text>
</comment>
<dbReference type="EMBL" id="CM029038">
    <property type="protein sequence ID" value="KAG2650711.1"/>
    <property type="molecule type" value="Genomic_DNA"/>
</dbReference>